<proteinExistence type="predicted"/>
<organism evidence="1 2">
    <name type="scientific">Actinomadura soli</name>
    <dbReference type="NCBI Taxonomy" id="2508997"/>
    <lineage>
        <taxon>Bacteria</taxon>
        <taxon>Bacillati</taxon>
        <taxon>Actinomycetota</taxon>
        <taxon>Actinomycetes</taxon>
        <taxon>Streptosporangiales</taxon>
        <taxon>Thermomonosporaceae</taxon>
        <taxon>Actinomadura</taxon>
    </lineage>
</organism>
<protein>
    <submittedName>
        <fullName evidence="1">Uncharacterized protein</fullName>
    </submittedName>
</protein>
<dbReference type="EMBL" id="VCKW01000073">
    <property type="protein sequence ID" value="TMR00617.1"/>
    <property type="molecule type" value="Genomic_DNA"/>
</dbReference>
<evidence type="ECO:0000313" key="2">
    <source>
        <dbReference type="Proteomes" id="UP000309174"/>
    </source>
</evidence>
<dbReference type="Gene3D" id="3.90.120.10">
    <property type="entry name" value="DNA Methylase, subunit A, domain 2"/>
    <property type="match status" value="1"/>
</dbReference>
<comment type="caution">
    <text evidence="1">The sequence shown here is derived from an EMBL/GenBank/DDBJ whole genome shotgun (WGS) entry which is preliminary data.</text>
</comment>
<accession>A0A5C4JDA8</accession>
<gene>
    <name evidence="1" type="ORF">ETD83_16335</name>
</gene>
<dbReference type="InterPro" id="IPR029063">
    <property type="entry name" value="SAM-dependent_MTases_sf"/>
</dbReference>
<name>A0A5C4JDA8_9ACTN</name>
<keyword evidence="2" id="KW-1185">Reference proteome</keyword>
<sequence length="141" mass="16072">MSEPVTRPAAEIIDHDRRGRRVGDGRPFTTFTPYAARTHARIRTGLERFWWGHGATERHDDEFALVVPVGRNAVVRTSQGPITTIATRAHHGIVWPGDTVDDCHYRLITPREQMLAQRFPADYALCGTVEQQHAQVCRFRE</sequence>
<dbReference type="RefSeq" id="WP_138645985.1">
    <property type="nucleotide sequence ID" value="NZ_VCKW01000073.1"/>
</dbReference>
<evidence type="ECO:0000313" key="1">
    <source>
        <dbReference type="EMBL" id="TMR00617.1"/>
    </source>
</evidence>
<dbReference type="SUPFAM" id="SSF53335">
    <property type="entry name" value="S-adenosyl-L-methionine-dependent methyltransferases"/>
    <property type="match status" value="1"/>
</dbReference>
<dbReference type="OrthoDB" id="9813719at2"/>
<reference evidence="1 2" key="1">
    <citation type="submission" date="2019-05" db="EMBL/GenBank/DDBJ databases">
        <title>Draft genome sequence of Actinomadura sp. 14C53.</title>
        <authorList>
            <person name="Saricaoglu S."/>
            <person name="Isik K."/>
        </authorList>
    </citation>
    <scope>NUCLEOTIDE SEQUENCE [LARGE SCALE GENOMIC DNA]</scope>
    <source>
        <strain evidence="1 2">14C53</strain>
    </source>
</reference>
<dbReference type="AlphaFoldDB" id="A0A5C4JDA8"/>
<dbReference type="Proteomes" id="UP000309174">
    <property type="component" value="Unassembled WGS sequence"/>
</dbReference>